<dbReference type="InterPro" id="IPR003339">
    <property type="entry name" value="ABC/ECF_trnsptr_transmembrane"/>
</dbReference>
<evidence type="ECO:0000256" key="3">
    <source>
        <dbReference type="ARBA" id="ARBA00022692"/>
    </source>
</evidence>
<dbReference type="EMBL" id="BOMB01000033">
    <property type="protein sequence ID" value="GID14802.1"/>
    <property type="molecule type" value="Genomic_DNA"/>
</dbReference>
<keyword evidence="8" id="KW-1185">Reference proteome</keyword>
<evidence type="ECO:0000256" key="5">
    <source>
        <dbReference type="ARBA" id="ARBA00023136"/>
    </source>
</evidence>
<evidence type="ECO:0000256" key="1">
    <source>
        <dbReference type="ARBA" id="ARBA00004141"/>
    </source>
</evidence>
<dbReference type="PANTHER" id="PTHR34857:SF2">
    <property type="entry name" value="SLL0384 PROTEIN"/>
    <property type="match status" value="1"/>
</dbReference>
<feature type="transmembrane region" description="Helical" evidence="6">
    <location>
        <begin position="26"/>
        <end position="55"/>
    </location>
</feature>
<keyword evidence="2" id="KW-1003">Cell membrane</keyword>
<comment type="subcellular location">
    <subcellularLocation>
        <location evidence="1">Membrane</location>
        <topology evidence="1">Multi-pass membrane protein</topology>
    </subcellularLocation>
</comment>
<dbReference type="AlphaFoldDB" id="A0A8J3JE43"/>
<evidence type="ECO:0000313" key="8">
    <source>
        <dbReference type="Proteomes" id="UP000612808"/>
    </source>
</evidence>
<dbReference type="Pfam" id="PF02361">
    <property type="entry name" value="CbiQ"/>
    <property type="match status" value="1"/>
</dbReference>
<keyword evidence="3 6" id="KW-0812">Transmembrane</keyword>
<feature type="transmembrane region" description="Helical" evidence="6">
    <location>
        <begin position="106"/>
        <end position="128"/>
    </location>
</feature>
<name>A0A8J3JE43_9ACTN</name>
<dbReference type="InterPro" id="IPR051611">
    <property type="entry name" value="ECF_transporter_component"/>
</dbReference>
<accession>A0A8J3JE43</accession>
<proteinExistence type="predicted"/>
<feature type="transmembrane region" description="Helical" evidence="6">
    <location>
        <begin position="187"/>
        <end position="204"/>
    </location>
</feature>
<keyword evidence="4 6" id="KW-1133">Transmembrane helix</keyword>
<reference evidence="7" key="1">
    <citation type="submission" date="2021-01" db="EMBL/GenBank/DDBJ databases">
        <title>Whole genome shotgun sequence of Actinocatenispora rupis NBRC 107355.</title>
        <authorList>
            <person name="Komaki H."/>
            <person name="Tamura T."/>
        </authorList>
    </citation>
    <scope>NUCLEOTIDE SEQUENCE</scope>
    <source>
        <strain evidence="7">NBRC 107355</strain>
    </source>
</reference>
<feature type="transmembrane region" description="Helical" evidence="6">
    <location>
        <begin position="238"/>
        <end position="261"/>
    </location>
</feature>
<dbReference type="CDD" id="cd16914">
    <property type="entry name" value="EcfT"/>
    <property type="match status" value="1"/>
</dbReference>
<dbReference type="RefSeq" id="WP_203662743.1">
    <property type="nucleotide sequence ID" value="NZ_BAAAZM010000004.1"/>
</dbReference>
<evidence type="ECO:0000256" key="2">
    <source>
        <dbReference type="ARBA" id="ARBA00022475"/>
    </source>
</evidence>
<dbReference type="GO" id="GO:0005886">
    <property type="term" value="C:plasma membrane"/>
    <property type="evidence" value="ECO:0007669"/>
    <property type="project" value="UniProtKB-ARBA"/>
</dbReference>
<gene>
    <name evidence="7" type="ORF">Aru02nite_56910</name>
</gene>
<evidence type="ECO:0000313" key="7">
    <source>
        <dbReference type="EMBL" id="GID14802.1"/>
    </source>
</evidence>
<keyword evidence="5 6" id="KW-0472">Membrane</keyword>
<comment type="caution">
    <text evidence="7">The sequence shown here is derived from an EMBL/GenBank/DDBJ whole genome shotgun (WGS) entry which is preliminary data.</text>
</comment>
<sequence length="267" mass="27317">MRFAAPVAAAGTPVTRLNPVTKLAAVLVLSLAVLATVDPVTPAVAIAGTLAVLPFAGLRPGPLLRRLWPLLLGAATVGVVNVLFAGEATGTLYVHSGPFRLSSGSLAAGAALALRVLAIALPGLVAFATTDPTDLADCLVRQVRVPARFALGALAAYRLMPLLADEWELLGLARRARGVDAGRSPVARGRLFATTLFALLVGAVRRGGRLATAMDARGFDASTPRTYARTHPVRRVDLLVFAGGVALAALSLGVSVAVGAFRPLVGG</sequence>
<organism evidence="7 8">
    <name type="scientific">Actinocatenispora rupis</name>
    <dbReference type="NCBI Taxonomy" id="519421"/>
    <lineage>
        <taxon>Bacteria</taxon>
        <taxon>Bacillati</taxon>
        <taxon>Actinomycetota</taxon>
        <taxon>Actinomycetes</taxon>
        <taxon>Micromonosporales</taxon>
        <taxon>Micromonosporaceae</taxon>
        <taxon>Actinocatenispora</taxon>
    </lineage>
</organism>
<protein>
    <submittedName>
        <fullName evidence="7">ABC transporter</fullName>
    </submittedName>
</protein>
<feature type="transmembrane region" description="Helical" evidence="6">
    <location>
        <begin position="67"/>
        <end position="86"/>
    </location>
</feature>
<evidence type="ECO:0000256" key="4">
    <source>
        <dbReference type="ARBA" id="ARBA00022989"/>
    </source>
</evidence>
<dbReference type="PANTHER" id="PTHR34857">
    <property type="entry name" value="SLL0384 PROTEIN"/>
    <property type="match status" value="1"/>
</dbReference>
<evidence type="ECO:0000256" key="6">
    <source>
        <dbReference type="SAM" id="Phobius"/>
    </source>
</evidence>
<dbReference type="Proteomes" id="UP000612808">
    <property type="component" value="Unassembled WGS sequence"/>
</dbReference>